<gene>
    <name evidence="1" type="ORF">SAMN06265355_102446</name>
</gene>
<dbReference type="EMBL" id="FZNP01000002">
    <property type="protein sequence ID" value="SNR38433.1"/>
    <property type="molecule type" value="Genomic_DNA"/>
</dbReference>
<accession>A0A238VX68</accession>
<evidence type="ECO:0000313" key="2">
    <source>
        <dbReference type="Proteomes" id="UP000198420"/>
    </source>
</evidence>
<dbReference type="AlphaFoldDB" id="A0A238VX68"/>
<reference evidence="2" key="1">
    <citation type="submission" date="2017-06" db="EMBL/GenBank/DDBJ databases">
        <authorList>
            <person name="Varghese N."/>
            <person name="Submissions S."/>
        </authorList>
    </citation>
    <scope>NUCLEOTIDE SEQUENCE [LARGE SCALE GENOMIC DNA]</scope>
    <source>
        <strain evidence="2">DSM 44485</strain>
    </source>
</reference>
<keyword evidence="2" id="KW-1185">Reference proteome</keyword>
<evidence type="ECO:0000313" key="1">
    <source>
        <dbReference type="EMBL" id="SNR38433.1"/>
    </source>
</evidence>
<sequence length="93" mass="10420">MLTELVRDTGYVLGAQLVPGAVEHFDEAAQVRALYLGSETHRHRDCGDSFSLCPLSIGYKNRIAKAFHTDLIKRDPARVWGRLHVLEPHVSPL</sequence>
<protein>
    <submittedName>
        <fullName evidence="1">Uncharacterized protein</fullName>
    </submittedName>
</protein>
<proteinExistence type="predicted"/>
<dbReference type="Proteomes" id="UP000198420">
    <property type="component" value="Unassembled WGS sequence"/>
</dbReference>
<name>A0A238VX68_9ACTN</name>
<organism evidence="1 2">
    <name type="scientific">Actinomadura mexicana</name>
    <dbReference type="NCBI Taxonomy" id="134959"/>
    <lineage>
        <taxon>Bacteria</taxon>
        <taxon>Bacillati</taxon>
        <taxon>Actinomycetota</taxon>
        <taxon>Actinomycetes</taxon>
        <taxon>Streptosporangiales</taxon>
        <taxon>Thermomonosporaceae</taxon>
        <taxon>Actinomadura</taxon>
    </lineage>
</organism>